<comment type="caution">
    <text evidence="1">The sequence shown here is derived from an EMBL/GenBank/DDBJ whole genome shotgun (WGS) entry which is preliminary data.</text>
</comment>
<protein>
    <submittedName>
        <fullName evidence="1">Uncharacterized protein</fullName>
    </submittedName>
</protein>
<dbReference type="OrthoDB" id="10385707at2759"/>
<proteinExistence type="predicted"/>
<dbReference type="EMBL" id="JAIQCV010000006">
    <property type="protein sequence ID" value="KAH1092230.1"/>
    <property type="molecule type" value="Genomic_DNA"/>
</dbReference>
<dbReference type="Proteomes" id="UP000828251">
    <property type="component" value="Unassembled WGS sequence"/>
</dbReference>
<evidence type="ECO:0000313" key="1">
    <source>
        <dbReference type="EMBL" id="KAH1092230.1"/>
    </source>
</evidence>
<name>A0A9D4A855_9ROSI</name>
<sequence length="73" mass="8107">MWTLAQTQDSDRQITSKVNVQQMVTKQERNGGNGAAFSVYKITVSNNKNATVKAKTETGKEIVSRNTQECSKK</sequence>
<accession>A0A9D4A855</accession>
<evidence type="ECO:0000313" key="2">
    <source>
        <dbReference type="Proteomes" id="UP000828251"/>
    </source>
</evidence>
<organism evidence="1 2">
    <name type="scientific">Gossypium stocksii</name>
    <dbReference type="NCBI Taxonomy" id="47602"/>
    <lineage>
        <taxon>Eukaryota</taxon>
        <taxon>Viridiplantae</taxon>
        <taxon>Streptophyta</taxon>
        <taxon>Embryophyta</taxon>
        <taxon>Tracheophyta</taxon>
        <taxon>Spermatophyta</taxon>
        <taxon>Magnoliopsida</taxon>
        <taxon>eudicotyledons</taxon>
        <taxon>Gunneridae</taxon>
        <taxon>Pentapetalae</taxon>
        <taxon>rosids</taxon>
        <taxon>malvids</taxon>
        <taxon>Malvales</taxon>
        <taxon>Malvaceae</taxon>
        <taxon>Malvoideae</taxon>
        <taxon>Gossypium</taxon>
    </lineage>
</organism>
<gene>
    <name evidence="1" type="ORF">J1N35_019487</name>
</gene>
<dbReference type="AlphaFoldDB" id="A0A9D4A855"/>
<keyword evidence="2" id="KW-1185">Reference proteome</keyword>
<reference evidence="1 2" key="1">
    <citation type="journal article" date="2021" name="Plant Biotechnol. J.">
        <title>Multi-omics assisted identification of the key and species-specific regulatory components of drought-tolerant mechanisms in Gossypium stocksii.</title>
        <authorList>
            <person name="Yu D."/>
            <person name="Ke L."/>
            <person name="Zhang D."/>
            <person name="Wu Y."/>
            <person name="Sun Y."/>
            <person name="Mei J."/>
            <person name="Sun J."/>
            <person name="Sun Y."/>
        </authorList>
    </citation>
    <scope>NUCLEOTIDE SEQUENCE [LARGE SCALE GENOMIC DNA]</scope>
    <source>
        <strain evidence="2">cv. E1</strain>
        <tissue evidence="1">Leaf</tissue>
    </source>
</reference>